<gene>
    <name evidence="1" type="ORF">PENTCL1PPCAC_5130</name>
    <name evidence="2" type="ORF">PENTCL1PPCAC_5135</name>
</gene>
<comment type="caution">
    <text evidence="2">The sequence shown here is derived from an EMBL/GenBank/DDBJ whole genome shotgun (WGS) entry which is preliminary data.</text>
</comment>
<evidence type="ECO:0000313" key="3">
    <source>
        <dbReference type="Proteomes" id="UP001432027"/>
    </source>
</evidence>
<dbReference type="Proteomes" id="UP001432027">
    <property type="component" value="Unassembled WGS sequence"/>
</dbReference>
<organism evidence="2 3">
    <name type="scientific">Pristionchus entomophagus</name>
    <dbReference type="NCBI Taxonomy" id="358040"/>
    <lineage>
        <taxon>Eukaryota</taxon>
        <taxon>Metazoa</taxon>
        <taxon>Ecdysozoa</taxon>
        <taxon>Nematoda</taxon>
        <taxon>Chromadorea</taxon>
        <taxon>Rhabditida</taxon>
        <taxon>Rhabditina</taxon>
        <taxon>Diplogasteromorpha</taxon>
        <taxon>Diplogasteroidea</taxon>
        <taxon>Neodiplogasteridae</taxon>
        <taxon>Pristionchus</taxon>
    </lineage>
</organism>
<name>A0AAV5SKC7_9BILA</name>
<accession>A0AAV5SKC7</accession>
<evidence type="ECO:0000313" key="1">
    <source>
        <dbReference type="EMBL" id="GMS82955.1"/>
    </source>
</evidence>
<dbReference type="EMBL" id="BTSX01000002">
    <property type="protein sequence ID" value="GMS82960.1"/>
    <property type="molecule type" value="Genomic_DNA"/>
</dbReference>
<evidence type="ECO:0000313" key="2">
    <source>
        <dbReference type="EMBL" id="GMS82960.1"/>
    </source>
</evidence>
<feature type="non-terminal residue" evidence="2">
    <location>
        <position position="1"/>
    </location>
</feature>
<sequence length="116" mass="13872">SMETSVNLDTLPPDIIRRIIRMEEESAIEWRLICRLWNRVIIGYFSERKQKLVAERVYMFAGVAEHANGIDFMRMGVRALRRYRQEKERVHMYAIIRERAGSRVGVAKWLTVNQRY</sequence>
<proteinExistence type="predicted"/>
<keyword evidence="3" id="KW-1185">Reference proteome</keyword>
<reference evidence="2" key="1">
    <citation type="submission" date="2023-10" db="EMBL/GenBank/DDBJ databases">
        <title>Genome assembly of Pristionchus species.</title>
        <authorList>
            <person name="Yoshida K."/>
            <person name="Sommer R.J."/>
        </authorList>
    </citation>
    <scope>NUCLEOTIDE SEQUENCE</scope>
    <source>
        <strain evidence="2">RS0144</strain>
    </source>
</reference>
<feature type="non-terminal residue" evidence="2">
    <location>
        <position position="116"/>
    </location>
</feature>
<dbReference type="EMBL" id="BTSX01000002">
    <property type="protein sequence ID" value="GMS82955.1"/>
    <property type="molecule type" value="Genomic_DNA"/>
</dbReference>
<dbReference type="AlphaFoldDB" id="A0AAV5SKC7"/>
<evidence type="ECO:0008006" key="4">
    <source>
        <dbReference type="Google" id="ProtNLM"/>
    </source>
</evidence>
<protein>
    <recommendedName>
        <fullName evidence="4">F-box domain-containing protein</fullName>
    </recommendedName>
</protein>